<keyword evidence="3" id="KW-1185">Reference proteome</keyword>
<feature type="compositionally biased region" description="Low complexity" evidence="1">
    <location>
        <begin position="17"/>
        <end position="30"/>
    </location>
</feature>
<feature type="region of interest" description="Disordered" evidence="1">
    <location>
        <begin position="1"/>
        <end position="62"/>
    </location>
</feature>
<proteinExistence type="predicted"/>
<dbReference type="Proteomes" id="UP000026714">
    <property type="component" value="Unassembled WGS sequence"/>
</dbReference>
<reference evidence="2 3" key="1">
    <citation type="journal article" date="2014" name="FEMS Microbiol. Ecol.">
        <title>Sphaerotilus natans encrusted with nanoball-shaped Fe(III) oxide minerals formed by nitrate-reducing mixotrophic Fe(II) oxidation.</title>
        <authorList>
            <person name="Park S."/>
            <person name="Kim D.H."/>
            <person name="Lee J.H."/>
            <person name="Hur H.G."/>
        </authorList>
    </citation>
    <scope>NUCLEOTIDE SEQUENCE [LARGE SCALE GENOMIC DNA]</scope>
    <source>
        <strain evidence="2 3">DSM 6575</strain>
    </source>
</reference>
<organism evidence="2 3">
    <name type="scientific">Sphaerotilus natans subsp. natans DSM 6575</name>
    <dbReference type="NCBI Taxonomy" id="1286631"/>
    <lineage>
        <taxon>Bacteria</taxon>
        <taxon>Pseudomonadati</taxon>
        <taxon>Pseudomonadota</taxon>
        <taxon>Betaproteobacteria</taxon>
        <taxon>Burkholderiales</taxon>
        <taxon>Sphaerotilaceae</taxon>
        <taxon>Sphaerotilus</taxon>
    </lineage>
</organism>
<evidence type="ECO:0000313" key="2">
    <source>
        <dbReference type="EMBL" id="KDB53783.1"/>
    </source>
</evidence>
<evidence type="ECO:0000256" key="1">
    <source>
        <dbReference type="SAM" id="MobiDB-lite"/>
    </source>
</evidence>
<comment type="caution">
    <text evidence="2">The sequence shown here is derived from an EMBL/GenBank/DDBJ whole genome shotgun (WGS) entry which is preliminary data.</text>
</comment>
<gene>
    <name evidence="2" type="ORF">X805_06370</name>
</gene>
<evidence type="ECO:0000313" key="3">
    <source>
        <dbReference type="Proteomes" id="UP000026714"/>
    </source>
</evidence>
<name>A0A059KRN7_9BURK</name>
<protein>
    <submittedName>
        <fullName evidence="2">Uncharacterized protein</fullName>
    </submittedName>
</protein>
<dbReference type="AlphaFoldDB" id="A0A059KRN7"/>
<accession>A0A059KRN7</accession>
<feature type="compositionally biased region" description="Basic and acidic residues" evidence="1">
    <location>
        <begin position="32"/>
        <end position="43"/>
    </location>
</feature>
<sequence>MRIEGGGVGSHARQCRRGAAGVAGRGNSARGSRRDRPKIDARPSPRRHFTRENRVPSAGGDS</sequence>
<dbReference type="EMBL" id="AZRA01000015">
    <property type="protein sequence ID" value="KDB53783.1"/>
    <property type="molecule type" value="Genomic_DNA"/>
</dbReference>